<dbReference type="Proteomes" id="UP000054097">
    <property type="component" value="Unassembled WGS sequence"/>
</dbReference>
<protein>
    <submittedName>
        <fullName evidence="1">Uncharacterized protein</fullName>
    </submittedName>
</protein>
<dbReference type="HOGENOM" id="CLU_1778607_0_0_1"/>
<dbReference type="OrthoDB" id="2576311at2759"/>
<dbReference type="EMBL" id="KN824401">
    <property type="protein sequence ID" value="KIM20916.1"/>
    <property type="molecule type" value="Genomic_DNA"/>
</dbReference>
<name>A0A0C3ANQ6_SERVB</name>
<sequence length="146" mass="16226">MLLSLPLSNSWEPNSSDQDACQVYAQPQGQCNSCSSSYQQCSFCRLLCPLAFVISDVTSSSRLYIPPNNARGCNVAVYNLMSGREWCQVSIQNDWWLSVGQWDSGCTTYNSYGVFTTLSTTGISIHSWDLDISTNTSWRLTSSTMT</sequence>
<keyword evidence="2" id="KW-1185">Reference proteome</keyword>
<proteinExistence type="predicted"/>
<organism evidence="1 2">
    <name type="scientific">Serendipita vermifera MAFF 305830</name>
    <dbReference type="NCBI Taxonomy" id="933852"/>
    <lineage>
        <taxon>Eukaryota</taxon>
        <taxon>Fungi</taxon>
        <taxon>Dikarya</taxon>
        <taxon>Basidiomycota</taxon>
        <taxon>Agaricomycotina</taxon>
        <taxon>Agaricomycetes</taxon>
        <taxon>Sebacinales</taxon>
        <taxon>Serendipitaceae</taxon>
        <taxon>Serendipita</taxon>
    </lineage>
</organism>
<evidence type="ECO:0000313" key="1">
    <source>
        <dbReference type="EMBL" id="KIM20916.1"/>
    </source>
</evidence>
<dbReference type="AlphaFoldDB" id="A0A0C3ANQ6"/>
<accession>A0A0C3ANQ6</accession>
<gene>
    <name evidence="1" type="ORF">M408DRAFT_118368</name>
</gene>
<reference evidence="2" key="2">
    <citation type="submission" date="2015-01" db="EMBL/GenBank/DDBJ databases">
        <title>Evolutionary Origins and Diversification of the Mycorrhizal Mutualists.</title>
        <authorList>
            <consortium name="DOE Joint Genome Institute"/>
            <consortium name="Mycorrhizal Genomics Consortium"/>
            <person name="Kohler A."/>
            <person name="Kuo A."/>
            <person name="Nagy L.G."/>
            <person name="Floudas D."/>
            <person name="Copeland A."/>
            <person name="Barry K.W."/>
            <person name="Cichocki N."/>
            <person name="Veneault-Fourrey C."/>
            <person name="LaButti K."/>
            <person name="Lindquist E.A."/>
            <person name="Lipzen A."/>
            <person name="Lundell T."/>
            <person name="Morin E."/>
            <person name="Murat C."/>
            <person name="Riley R."/>
            <person name="Ohm R."/>
            <person name="Sun H."/>
            <person name="Tunlid A."/>
            <person name="Henrissat B."/>
            <person name="Grigoriev I.V."/>
            <person name="Hibbett D.S."/>
            <person name="Martin F."/>
        </authorList>
    </citation>
    <scope>NUCLEOTIDE SEQUENCE [LARGE SCALE GENOMIC DNA]</scope>
    <source>
        <strain evidence="2">MAFF 305830</strain>
    </source>
</reference>
<evidence type="ECO:0000313" key="2">
    <source>
        <dbReference type="Proteomes" id="UP000054097"/>
    </source>
</evidence>
<reference evidence="1 2" key="1">
    <citation type="submission" date="2014-04" db="EMBL/GenBank/DDBJ databases">
        <authorList>
            <consortium name="DOE Joint Genome Institute"/>
            <person name="Kuo A."/>
            <person name="Zuccaro A."/>
            <person name="Kohler A."/>
            <person name="Nagy L.G."/>
            <person name="Floudas D."/>
            <person name="Copeland A."/>
            <person name="Barry K.W."/>
            <person name="Cichocki N."/>
            <person name="Veneault-Fourrey C."/>
            <person name="LaButti K."/>
            <person name="Lindquist E.A."/>
            <person name="Lipzen A."/>
            <person name="Lundell T."/>
            <person name="Morin E."/>
            <person name="Murat C."/>
            <person name="Sun H."/>
            <person name="Tunlid A."/>
            <person name="Henrissat B."/>
            <person name="Grigoriev I.V."/>
            <person name="Hibbett D.S."/>
            <person name="Martin F."/>
            <person name="Nordberg H.P."/>
            <person name="Cantor M.N."/>
            <person name="Hua S.X."/>
        </authorList>
    </citation>
    <scope>NUCLEOTIDE SEQUENCE [LARGE SCALE GENOMIC DNA]</scope>
    <source>
        <strain evidence="1 2">MAFF 305830</strain>
    </source>
</reference>